<gene>
    <name evidence="2" type="ORF">F2Q70_00020154</name>
</gene>
<dbReference type="PROSITE" id="PS51257">
    <property type="entry name" value="PROKAR_LIPOPROTEIN"/>
    <property type="match status" value="1"/>
</dbReference>
<feature type="chain" id="PRO_5035883545" evidence="1">
    <location>
        <begin position="21"/>
        <end position="310"/>
    </location>
</feature>
<reference evidence="2" key="1">
    <citation type="submission" date="2019-12" db="EMBL/GenBank/DDBJ databases">
        <title>Genome sequencing and annotation of Brassica cretica.</title>
        <authorList>
            <person name="Studholme D.J."/>
            <person name="Sarris P.F."/>
        </authorList>
    </citation>
    <scope>NUCLEOTIDE SEQUENCE</scope>
    <source>
        <strain evidence="2">PFS-102/07</strain>
        <tissue evidence="2">Leaf</tissue>
    </source>
</reference>
<feature type="signal peptide" evidence="1">
    <location>
        <begin position="1"/>
        <end position="20"/>
    </location>
</feature>
<comment type="caution">
    <text evidence="2">The sequence shown here is derived from an EMBL/GenBank/DDBJ whole genome shotgun (WGS) entry which is preliminary data.</text>
</comment>
<name>A0A8S9GWD6_BRACR</name>
<evidence type="ECO:0000256" key="1">
    <source>
        <dbReference type="SAM" id="SignalP"/>
    </source>
</evidence>
<sequence>MVRLIFYALFVMFSVQLTTSAVTHLTVTASSSCFAFAVETLRLAVMVSPRVLPLLPRLNVLSSPLLHLVRVETISPPAALLNLFSQPEQANTKRGYASLPCRILCTSSRSPTQTHTLCLMFAVSVPSQGPIPRSPSHHNSYITVSLASFAVSPTSLLVVVFTVLECGFAKFTQFYVNVASPSHYTVFTESTTRPSHRSCYRISARRLDRTEALCLLLIQNECDDIKLRSIPVTNYWLRDDNVEGLGFDPIKPFSLSSNSIVLSVLMKAKLTFEIHTVSLRSFVEFKTDRVNFSANSSQIGLLLLGFAPSP</sequence>
<accession>A0A8S9GWD6</accession>
<proteinExistence type="predicted"/>
<protein>
    <submittedName>
        <fullName evidence="2">Uncharacterized protein</fullName>
    </submittedName>
</protein>
<organism evidence="2">
    <name type="scientific">Brassica cretica</name>
    <name type="common">Mustard</name>
    <dbReference type="NCBI Taxonomy" id="69181"/>
    <lineage>
        <taxon>Eukaryota</taxon>
        <taxon>Viridiplantae</taxon>
        <taxon>Streptophyta</taxon>
        <taxon>Embryophyta</taxon>
        <taxon>Tracheophyta</taxon>
        <taxon>Spermatophyta</taxon>
        <taxon>Magnoliopsida</taxon>
        <taxon>eudicotyledons</taxon>
        <taxon>Gunneridae</taxon>
        <taxon>Pentapetalae</taxon>
        <taxon>rosids</taxon>
        <taxon>malvids</taxon>
        <taxon>Brassicales</taxon>
        <taxon>Brassicaceae</taxon>
        <taxon>Brassiceae</taxon>
        <taxon>Brassica</taxon>
    </lineage>
</organism>
<dbReference type="EMBL" id="QGKY02001925">
    <property type="protein sequence ID" value="KAF2549054.1"/>
    <property type="molecule type" value="Genomic_DNA"/>
</dbReference>
<evidence type="ECO:0000313" key="2">
    <source>
        <dbReference type="EMBL" id="KAF2549054.1"/>
    </source>
</evidence>
<dbReference type="AlphaFoldDB" id="A0A8S9GWD6"/>
<keyword evidence="1" id="KW-0732">Signal</keyword>